<dbReference type="Proteomes" id="UP000190229">
    <property type="component" value="Unassembled WGS sequence"/>
</dbReference>
<organism evidence="2 4">
    <name type="scientific">Ferroacidibacillus organovorans</name>
    <dbReference type="NCBI Taxonomy" id="1765683"/>
    <lineage>
        <taxon>Bacteria</taxon>
        <taxon>Bacillati</taxon>
        <taxon>Bacillota</taxon>
        <taxon>Bacilli</taxon>
        <taxon>Bacillales</taxon>
        <taxon>Alicyclobacillaceae</taxon>
        <taxon>Ferroacidibacillus</taxon>
    </lineage>
</organism>
<name>A0A162S073_9BACL</name>
<evidence type="ECO:0000313" key="3">
    <source>
        <dbReference type="Proteomes" id="UP000077421"/>
    </source>
</evidence>
<evidence type="ECO:0000313" key="2">
    <source>
        <dbReference type="EMBL" id="OPG17508.1"/>
    </source>
</evidence>
<protein>
    <recommendedName>
        <fullName evidence="5">YolD-like family protein</fullName>
    </recommendedName>
</protein>
<evidence type="ECO:0000313" key="1">
    <source>
        <dbReference type="EMBL" id="OAG87914.1"/>
    </source>
</evidence>
<dbReference type="Proteomes" id="UP000077421">
    <property type="component" value="Unassembled WGS sequence"/>
</dbReference>
<accession>A0A162S073</accession>
<proteinExistence type="predicted"/>
<reference evidence="2 4" key="2">
    <citation type="submission" date="2017-02" db="EMBL/GenBank/DDBJ databases">
        <title>Draft genome of Acidibacillus ferrooxidans Huett2.</title>
        <authorList>
            <person name="Schopf S."/>
        </authorList>
    </citation>
    <scope>NUCLEOTIDE SEQUENCE [LARGE SCALE GENOMIC DNA]</scope>
    <source>
        <strain evidence="2 4">Huett2</strain>
    </source>
</reference>
<dbReference type="STRING" id="1765683.B2M26_01930"/>
<sequence length="106" mass="12312">MNITSGNIFAAMRLVLPEHRSAMDTMERSQRRTPLPQWSEDRLEELQIEISEAIANDAVVRITYWRDHAVYEATGRCKISYGRLLLLEAHQTIELLPQHILRIDTP</sequence>
<keyword evidence="4" id="KW-1185">Reference proteome</keyword>
<dbReference type="OrthoDB" id="2376882at2"/>
<dbReference type="AlphaFoldDB" id="A0A162S073"/>
<dbReference type="Pfam" id="PF08863">
    <property type="entry name" value="YolD"/>
    <property type="match status" value="1"/>
</dbReference>
<dbReference type="EMBL" id="MWPS01000003">
    <property type="protein sequence ID" value="OPG17508.1"/>
    <property type="molecule type" value="Genomic_DNA"/>
</dbReference>
<evidence type="ECO:0008006" key="5">
    <source>
        <dbReference type="Google" id="ProtNLM"/>
    </source>
</evidence>
<dbReference type="RefSeq" id="WP_067567422.1">
    <property type="nucleotide sequence ID" value="NZ_LSUQ01000085.1"/>
</dbReference>
<reference evidence="1 3" key="1">
    <citation type="submission" date="2016-02" db="EMBL/GenBank/DDBJ databases">
        <title>Draft genome sequence of Acidibacillus ferrooxidans SLC66.</title>
        <authorList>
            <person name="Oliveira G."/>
            <person name="Nancucheo I."/>
            <person name="Dall'Agnol H."/>
            <person name="Johnson B."/>
            <person name="Oliveira R."/>
            <person name="Nunes G.L."/>
            <person name="Tzotzos G."/>
            <person name="Orellana S.C."/>
            <person name="Salim A.C."/>
            <person name="Araujo F.M."/>
        </authorList>
    </citation>
    <scope>NUCLEOTIDE SEQUENCE [LARGE SCALE GENOMIC DNA]</scope>
    <source>
        <strain evidence="1 3">SLC66</strain>
    </source>
</reference>
<dbReference type="InterPro" id="IPR014962">
    <property type="entry name" value="YolD"/>
</dbReference>
<gene>
    <name evidence="1" type="ORF">AYW79_14570</name>
    <name evidence="2" type="ORF">B2M26_01930</name>
</gene>
<evidence type="ECO:0000313" key="4">
    <source>
        <dbReference type="Proteomes" id="UP000190229"/>
    </source>
</evidence>
<dbReference type="EMBL" id="LSUQ01000085">
    <property type="protein sequence ID" value="OAG87914.1"/>
    <property type="molecule type" value="Genomic_DNA"/>
</dbReference>
<comment type="caution">
    <text evidence="2">The sequence shown here is derived from an EMBL/GenBank/DDBJ whole genome shotgun (WGS) entry which is preliminary data.</text>
</comment>